<organism evidence="1 2">
    <name type="scientific">Extremus antarcticus</name>
    <dbReference type="NCBI Taxonomy" id="702011"/>
    <lineage>
        <taxon>Eukaryota</taxon>
        <taxon>Fungi</taxon>
        <taxon>Dikarya</taxon>
        <taxon>Ascomycota</taxon>
        <taxon>Pezizomycotina</taxon>
        <taxon>Dothideomycetes</taxon>
        <taxon>Dothideomycetidae</taxon>
        <taxon>Mycosphaerellales</taxon>
        <taxon>Extremaceae</taxon>
        <taxon>Extremus</taxon>
    </lineage>
</organism>
<reference evidence="1" key="1">
    <citation type="submission" date="2023-04" db="EMBL/GenBank/DDBJ databases">
        <title>Black Yeasts Isolated from many extreme environments.</title>
        <authorList>
            <person name="Coleine C."/>
            <person name="Stajich J.E."/>
            <person name="Selbmann L."/>
        </authorList>
    </citation>
    <scope>NUCLEOTIDE SEQUENCE</scope>
    <source>
        <strain evidence="1">CCFEE 5312</strain>
    </source>
</reference>
<evidence type="ECO:0000313" key="1">
    <source>
        <dbReference type="EMBL" id="KAK3054659.1"/>
    </source>
</evidence>
<dbReference type="AlphaFoldDB" id="A0AAJ0G9Q3"/>
<dbReference type="Proteomes" id="UP001271007">
    <property type="component" value="Unassembled WGS sequence"/>
</dbReference>
<keyword evidence="2" id="KW-1185">Reference proteome</keyword>
<comment type="caution">
    <text evidence="1">The sequence shown here is derived from an EMBL/GenBank/DDBJ whole genome shotgun (WGS) entry which is preliminary data.</text>
</comment>
<proteinExistence type="predicted"/>
<dbReference type="PANTHER" id="PTHR47381:SF3">
    <property type="entry name" value="ALPHA_BETA-HYDROLASES SUPERFAMILY PROTEIN"/>
    <property type="match status" value="1"/>
</dbReference>
<dbReference type="EMBL" id="JAWDJX010000011">
    <property type="protein sequence ID" value="KAK3054659.1"/>
    <property type="molecule type" value="Genomic_DNA"/>
</dbReference>
<gene>
    <name evidence="1" type="ORF">LTR09_004388</name>
</gene>
<accession>A0AAJ0G9Q3</accession>
<evidence type="ECO:0008006" key="3">
    <source>
        <dbReference type="Google" id="ProtNLM"/>
    </source>
</evidence>
<dbReference type="PANTHER" id="PTHR47381">
    <property type="entry name" value="ALPHA/BETA-HYDROLASES SUPERFAMILY PROTEIN"/>
    <property type="match status" value="1"/>
</dbReference>
<dbReference type="SUPFAM" id="SSF53474">
    <property type="entry name" value="alpha/beta-Hydrolases"/>
    <property type="match status" value="1"/>
</dbReference>
<dbReference type="InterPro" id="IPR029058">
    <property type="entry name" value="AB_hydrolase_fold"/>
</dbReference>
<dbReference type="Gene3D" id="3.40.50.1820">
    <property type="entry name" value="alpha/beta hydrolase"/>
    <property type="match status" value="1"/>
</dbReference>
<evidence type="ECO:0000313" key="2">
    <source>
        <dbReference type="Proteomes" id="UP001271007"/>
    </source>
</evidence>
<sequence length="372" mass="41248">MAGGSTFTWQHALSLHSTLSPFDSPVPMTHSAFNKVNPVSWKRLNISGLLVTIYGLEELPQDSGDISCLWLLHGRGDTQDSMGLVASAFLETWNSRRKPGQRRLICVCIDHRNHGSRMLDNRANVSWKQGNPTHGPDMFNTYTGTALDVSHLITHIPSYLPVTISEHICGGVSLGGHATWTLLLSDPRIRAGMVVIGCPDYVRLMTDRAVRSKVPSALNNNGEPDVRNFLGSETFPPALLEAVERYDPAGILLGELDVVTEADYLHEPSDPEKKRLRPIMELRLSGKKIICFAGGQDGLVPYKQGEPFLGWLKRAVNPKTGWFNDEGVEVEDIIDPKARHEFSAMMKTEAERWLCDYLSGEEASSSDRTSKL</sequence>
<protein>
    <recommendedName>
        <fullName evidence="3">AB hydrolase-1 domain-containing protein</fullName>
    </recommendedName>
</protein>
<name>A0AAJ0G9Q3_9PEZI</name>